<evidence type="ECO:0000313" key="1">
    <source>
        <dbReference type="EMBL" id="PWK16983.1"/>
    </source>
</evidence>
<dbReference type="Proteomes" id="UP000245430">
    <property type="component" value="Unassembled WGS sequence"/>
</dbReference>
<dbReference type="AlphaFoldDB" id="A0A316DJZ1"/>
<gene>
    <name evidence="1" type="ORF">LX78_02910</name>
</gene>
<dbReference type="EMBL" id="QGGP01000013">
    <property type="protein sequence ID" value="PWK16983.1"/>
    <property type="molecule type" value="Genomic_DNA"/>
</dbReference>
<name>A0A316DJZ1_9FLAO</name>
<keyword evidence="2" id="KW-1185">Reference proteome</keyword>
<sequence length="187" mass="21599">MNIQEGFTQEVKTELQKFILKELNEGNYTFQLMKNKVIQTGLEEQLLVDENGKILYPKIDLKAIENETTIEFYSSGSIKLAMKYTDSLLTISPIENSFCPLIKIDLQSLTAFINDDKLSMVNEVSIKNKENAFKSAWDGFQWHSKLQNNSTLINPRLTIGKLKENGALYIEILWNERGNKIHYRLMT</sequence>
<reference evidence="1 2" key="1">
    <citation type="submission" date="2018-05" db="EMBL/GenBank/DDBJ databases">
        <title>Genomic Encyclopedia of Archaeal and Bacterial Type Strains, Phase II (KMG-II): from individual species to whole genera.</title>
        <authorList>
            <person name="Goeker M."/>
        </authorList>
    </citation>
    <scope>NUCLEOTIDE SEQUENCE [LARGE SCALE GENOMIC DNA]</scope>
    <source>
        <strain evidence="1 2">DSM 22637</strain>
    </source>
</reference>
<accession>A0A316DJZ1</accession>
<evidence type="ECO:0000313" key="2">
    <source>
        <dbReference type="Proteomes" id="UP000245430"/>
    </source>
</evidence>
<proteinExistence type="predicted"/>
<comment type="caution">
    <text evidence="1">The sequence shown here is derived from an EMBL/GenBank/DDBJ whole genome shotgun (WGS) entry which is preliminary data.</text>
</comment>
<protein>
    <submittedName>
        <fullName evidence="1">Uncharacterized protein</fullName>
    </submittedName>
</protein>
<organism evidence="1 2">
    <name type="scientific">Xanthomarina spongicola</name>
    <dbReference type="NCBI Taxonomy" id="570520"/>
    <lineage>
        <taxon>Bacteria</taxon>
        <taxon>Pseudomonadati</taxon>
        <taxon>Bacteroidota</taxon>
        <taxon>Flavobacteriia</taxon>
        <taxon>Flavobacteriales</taxon>
        <taxon>Flavobacteriaceae</taxon>
        <taxon>Xanthomarina</taxon>
    </lineage>
</organism>
<dbReference type="RefSeq" id="WP_109683484.1">
    <property type="nucleotide sequence ID" value="NZ_QGGP01000013.1"/>
</dbReference>